<accession>A0AAV4QZM1</accession>
<sequence length="71" mass="8255">MEFEMRLVKCMRFHLPTSRCQTANIRLCLGGYDGDNLETVFSHKREFRFIGAPNPCSDHIPEGQREKLGRN</sequence>
<evidence type="ECO:0000313" key="2">
    <source>
        <dbReference type="Proteomes" id="UP001054837"/>
    </source>
</evidence>
<organism evidence="1 2">
    <name type="scientific">Caerostris darwini</name>
    <dbReference type="NCBI Taxonomy" id="1538125"/>
    <lineage>
        <taxon>Eukaryota</taxon>
        <taxon>Metazoa</taxon>
        <taxon>Ecdysozoa</taxon>
        <taxon>Arthropoda</taxon>
        <taxon>Chelicerata</taxon>
        <taxon>Arachnida</taxon>
        <taxon>Araneae</taxon>
        <taxon>Araneomorphae</taxon>
        <taxon>Entelegynae</taxon>
        <taxon>Araneoidea</taxon>
        <taxon>Araneidae</taxon>
        <taxon>Caerostris</taxon>
    </lineage>
</organism>
<proteinExistence type="predicted"/>
<dbReference type="Proteomes" id="UP001054837">
    <property type="component" value="Unassembled WGS sequence"/>
</dbReference>
<comment type="caution">
    <text evidence="1">The sequence shown here is derived from an EMBL/GenBank/DDBJ whole genome shotgun (WGS) entry which is preliminary data.</text>
</comment>
<dbReference type="AlphaFoldDB" id="A0AAV4QZM1"/>
<name>A0AAV4QZM1_9ARAC</name>
<reference evidence="1 2" key="1">
    <citation type="submission" date="2021-06" db="EMBL/GenBank/DDBJ databases">
        <title>Caerostris darwini draft genome.</title>
        <authorList>
            <person name="Kono N."/>
            <person name="Arakawa K."/>
        </authorList>
    </citation>
    <scope>NUCLEOTIDE SEQUENCE [LARGE SCALE GENOMIC DNA]</scope>
</reference>
<keyword evidence="2" id="KW-1185">Reference proteome</keyword>
<protein>
    <submittedName>
        <fullName evidence="1">Uncharacterized protein</fullName>
    </submittedName>
</protein>
<evidence type="ECO:0000313" key="1">
    <source>
        <dbReference type="EMBL" id="GIY13779.1"/>
    </source>
</evidence>
<gene>
    <name evidence="1" type="ORF">CDAR_531521</name>
</gene>
<dbReference type="EMBL" id="BPLQ01005286">
    <property type="protein sequence ID" value="GIY13779.1"/>
    <property type="molecule type" value="Genomic_DNA"/>
</dbReference>